<evidence type="ECO:0000313" key="4">
    <source>
        <dbReference type="Proteomes" id="UP000235114"/>
    </source>
</evidence>
<organism evidence="1 3">
    <name type="scientific">Bacillus canaveralius</name>
    <dbReference type="NCBI Taxonomy" id="1403243"/>
    <lineage>
        <taxon>Bacteria</taxon>
        <taxon>Bacillati</taxon>
        <taxon>Bacillota</taxon>
        <taxon>Bacilli</taxon>
        <taxon>Bacillales</taxon>
        <taxon>Bacillaceae</taxon>
        <taxon>Bacillus</taxon>
    </lineage>
</organism>
<evidence type="ECO:0000313" key="3">
    <source>
        <dbReference type="Proteomes" id="UP000234951"/>
    </source>
</evidence>
<sequence>MSVFRALRTRYSKQCETKENHPDSDLKTRYYKGSFNQVFQAAEEIFKNDSNCRVTSVAKEHGEIAVEVKGNVPAFLIVTIITVKPYETAIDMNISTEKFSLAGFHRSLKNELLSFYKKFDERFTYIGSGKHAE</sequence>
<dbReference type="AlphaFoldDB" id="A0A2N5GJQ0"/>
<proteinExistence type="predicted"/>
<gene>
    <name evidence="1" type="ORF">CU635_14875</name>
    <name evidence="2" type="ORF">CVD25_16915</name>
</gene>
<evidence type="ECO:0008006" key="5">
    <source>
        <dbReference type="Google" id="ProtNLM"/>
    </source>
</evidence>
<dbReference type="Proteomes" id="UP000235114">
    <property type="component" value="Unassembled WGS sequence"/>
</dbReference>
<dbReference type="EMBL" id="PGVA01000034">
    <property type="protein sequence ID" value="PLR81498.1"/>
    <property type="molecule type" value="Genomic_DNA"/>
</dbReference>
<comment type="caution">
    <text evidence="1">The sequence shown here is derived from an EMBL/GenBank/DDBJ whole genome shotgun (WGS) entry which is preliminary data.</text>
</comment>
<name>A0A2N5GJQ0_9BACI</name>
<reference evidence="2 4" key="2">
    <citation type="submission" date="2017-12" db="EMBL/GenBank/DDBJ databases">
        <title>Comparative Functional Genomics of Dry Heat Resistant strains isolated from the Viking Spacecraft.</title>
        <authorList>
            <person name="Seuylemezian A."/>
            <person name="Cooper K."/>
            <person name="Vaishampayan P."/>
        </authorList>
    </citation>
    <scope>NUCLEOTIDE SEQUENCE [LARGE SCALE GENOMIC DNA]</scope>
    <source>
        <strain evidence="2 4">ATCC 29669</strain>
    </source>
</reference>
<dbReference type="OrthoDB" id="2353056at2"/>
<dbReference type="EMBL" id="PGVD01000051">
    <property type="protein sequence ID" value="PLR93882.1"/>
    <property type="molecule type" value="Genomic_DNA"/>
</dbReference>
<evidence type="ECO:0000313" key="2">
    <source>
        <dbReference type="EMBL" id="PLR93882.1"/>
    </source>
</evidence>
<dbReference type="RefSeq" id="WP_101578167.1">
    <property type="nucleotide sequence ID" value="NZ_PGVA01000034.1"/>
</dbReference>
<dbReference type="Proteomes" id="UP000234951">
    <property type="component" value="Unassembled WGS sequence"/>
</dbReference>
<evidence type="ECO:0000313" key="1">
    <source>
        <dbReference type="EMBL" id="PLR81498.1"/>
    </source>
</evidence>
<reference evidence="1 3" key="1">
    <citation type="submission" date="2017-11" db="EMBL/GenBank/DDBJ databases">
        <title>Comparitive Functional Genomics of Dry Heat Resistant strains isolated from the Viking Spacecraft.</title>
        <authorList>
            <person name="Seuylemezian A."/>
            <person name="Cooper K."/>
            <person name="Vaishampayan P."/>
        </authorList>
    </citation>
    <scope>NUCLEOTIDE SEQUENCE [LARGE SCALE GENOMIC DNA]</scope>
    <source>
        <strain evidence="1 3">M4.6</strain>
    </source>
</reference>
<accession>A0A2N5GJQ0</accession>
<keyword evidence="4" id="KW-1185">Reference proteome</keyword>
<protein>
    <recommendedName>
        <fullName evidence="5">Cytosolic protein</fullName>
    </recommendedName>
</protein>